<feature type="transmembrane region" description="Helical" evidence="1">
    <location>
        <begin position="116"/>
        <end position="135"/>
    </location>
</feature>
<feature type="transmembrane region" description="Helical" evidence="1">
    <location>
        <begin position="203"/>
        <end position="222"/>
    </location>
</feature>
<feature type="transmembrane region" description="Helical" evidence="1">
    <location>
        <begin position="147"/>
        <end position="167"/>
    </location>
</feature>
<evidence type="ECO:0000313" key="2">
    <source>
        <dbReference type="EMBL" id="TXD34842.1"/>
    </source>
</evidence>
<keyword evidence="1" id="KW-0812">Transmembrane</keyword>
<name>A0A5C6X9Z2_9DELT</name>
<feature type="transmembrane region" description="Helical" evidence="1">
    <location>
        <begin position="42"/>
        <end position="64"/>
    </location>
</feature>
<dbReference type="RefSeq" id="WP_146974793.1">
    <property type="nucleotide sequence ID" value="NZ_VOSL01000053.1"/>
</dbReference>
<comment type="caution">
    <text evidence="2">The sequence shown here is derived from an EMBL/GenBank/DDBJ whole genome shotgun (WGS) entry which is preliminary data.</text>
</comment>
<proteinExistence type="predicted"/>
<dbReference type="EMBL" id="VOSL01000053">
    <property type="protein sequence ID" value="TXD34842.1"/>
    <property type="molecule type" value="Genomic_DNA"/>
</dbReference>
<feature type="transmembrane region" description="Helical" evidence="1">
    <location>
        <begin position="84"/>
        <end position="104"/>
    </location>
</feature>
<evidence type="ECO:0000313" key="3">
    <source>
        <dbReference type="Proteomes" id="UP000321046"/>
    </source>
</evidence>
<dbReference type="AlphaFoldDB" id="A0A5C6X9Z2"/>
<reference evidence="2 3" key="1">
    <citation type="submission" date="2019-08" db="EMBL/GenBank/DDBJ databases">
        <title>Bradymonadales sp. TMQ2.</title>
        <authorList>
            <person name="Liang Q."/>
        </authorList>
    </citation>
    <scope>NUCLEOTIDE SEQUENCE [LARGE SCALE GENOMIC DNA]</scope>
    <source>
        <strain evidence="2 3">TMQ2</strain>
    </source>
</reference>
<evidence type="ECO:0000256" key="1">
    <source>
        <dbReference type="SAM" id="Phobius"/>
    </source>
</evidence>
<keyword evidence="1" id="KW-1133">Transmembrane helix</keyword>
<sequence>MTETSPAPTRLLLPLALAASIGLAAAHLLLTPPLVALANAQVQVAAGAWFFAPATLAALAFLVGGVQPGQARDDAALPPAYRPLFAALIVPLILGVMSFVNTPARFRPVTWLTDSATLGLMLGLGLALAALFWQGTVQQHLFKTLPVQLRAILVAMLSLLPPAAFLMHPQTSGLLRNGLLSELLASTLVLAALHEAGVSHRLVALNAIVLGVGVGVLNHAILI</sequence>
<feature type="transmembrane region" description="Helical" evidence="1">
    <location>
        <begin position="179"/>
        <end position="197"/>
    </location>
</feature>
<organism evidence="2 3">
    <name type="scientific">Lujinxingia vulgaris</name>
    <dbReference type="NCBI Taxonomy" id="2600176"/>
    <lineage>
        <taxon>Bacteria</taxon>
        <taxon>Deltaproteobacteria</taxon>
        <taxon>Bradymonadales</taxon>
        <taxon>Lujinxingiaceae</taxon>
        <taxon>Lujinxingia</taxon>
    </lineage>
</organism>
<gene>
    <name evidence="2" type="ORF">FRC96_12340</name>
</gene>
<accession>A0A5C6X9Z2</accession>
<dbReference type="Proteomes" id="UP000321046">
    <property type="component" value="Unassembled WGS sequence"/>
</dbReference>
<dbReference type="OrthoDB" id="5519162at2"/>
<feature type="transmembrane region" description="Helical" evidence="1">
    <location>
        <begin position="12"/>
        <end position="30"/>
    </location>
</feature>
<protein>
    <submittedName>
        <fullName evidence="2">Uncharacterized protein</fullName>
    </submittedName>
</protein>
<keyword evidence="1" id="KW-0472">Membrane</keyword>